<dbReference type="OrthoDB" id="642680at2"/>
<feature type="transmembrane region" description="Helical" evidence="1">
    <location>
        <begin position="229"/>
        <end position="247"/>
    </location>
</feature>
<feature type="transmembrane region" description="Helical" evidence="1">
    <location>
        <begin position="40"/>
        <end position="62"/>
    </location>
</feature>
<evidence type="ECO:0000259" key="2">
    <source>
        <dbReference type="Pfam" id="PF09925"/>
    </source>
</evidence>
<feature type="transmembrane region" description="Helical" evidence="1">
    <location>
        <begin position="259"/>
        <end position="278"/>
    </location>
</feature>
<keyword evidence="4" id="KW-1185">Reference proteome</keyword>
<feature type="transmembrane region" description="Helical" evidence="1">
    <location>
        <begin position="373"/>
        <end position="390"/>
    </location>
</feature>
<dbReference type="AlphaFoldDB" id="A0A4Q7NXP6"/>
<feature type="domain" description="DUF2157" evidence="2">
    <location>
        <begin position="11"/>
        <end position="152"/>
    </location>
</feature>
<dbReference type="Proteomes" id="UP000292262">
    <property type="component" value="Unassembled WGS sequence"/>
</dbReference>
<dbReference type="RefSeq" id="WP_130287337.1">
    <property type="nucleotide sequence ID" value="NZ_SGXE01000004.1"/>
</dbReference>
<feature type="transmembrane region" description="Helical" evidence="1">
    <location>
        <begin position="178"/>
        <end position="199"/>
    </location>
</feature>
<organism evidence="3 4">
    <name type="scientific">Aquimarina brevivitae</name>
    <dbReference type="NCBI Taxonomy" id="323412"/>
    <lineage>
        <taxon>Bacteria</taxon>
        <taxon>Pseudomonadati</taxon>
        <taxon>Bacteroidota</taxon>
        <taxon>Flavobacteriia</taxon>
        <taxon>Flavobacteriales</taxon>
        <taxon>Flavobacteriaceae</taxon>
        <taxon>Aquimarina</taxon>
    </lineage>
</organism>
<keyword evidence="1" id="KW-1133">Transmembrane helix</keyword>
<dbReference type="InterPro" id="IPR018677">
    <property type="entry name" value="DUF2157"/>
</dbReference>
<sequence>MRSKLSNELDTLIKEGVISSQTATDIRQYYAAKNENSPNLLYTIFGIFGAILIGAGIILMIAHNWDAFSKVTKIIWALSPLVLAQLLVGYTILKEKSMAWKESASVLLFFAVGTAISLISQIYHLPEQLDSYLLTWGLLCLPLVYLTKSRAVALLTLLTGTYYTIVIGWKLGESKTPWMYLIFIGAILPYYINLVRTYIASNTTTIFNWAIPISCIIGLSCFIKKADELGFLMYITLFAVFYGIGRLQIFAQSNTLRNGFLLLGSFGTIVVLLILTFWEVWKDIGNGHQLGSQEFFIALFLVIIALILSVQRLANSKLKLNATTLIQYSFLLIWMVFFIPLGYIFATVIINLLLLAIGITIIKSGIAKMHFRILNYGLLITSVLIISRFFDTTMSFELRGAVFVVIGLSFFVSNYLMYKRQLKISKK</sequence>
<protein>
    <submittedName>
        <fullName evidence="3">Putative membrane protein</fullName>
    </submittedName>
</protein>
<accession>A0A4Q7NXP6</accession>
<name>A0A4Q7NXP6_9FLAO</name>
<feature type="transmembrane region" description="Helical" evidence="1">
    <location>
        <begin position="290"/>
        <end position="308"/>
    </location>
</feature>
<dbReference type="Pfam" id="PF09925">
    <property type="entry name" value="DUF2157"/>
    <property type="match status" value="1"/>
</dbReference>
<proteinExistence type="predicted"/>
<feature type="transmembrane region" description="Helical" evidence="1">
    <location>
        <begin position="74"/>
        <end position="93"/>
    </location>
</feature>
<reference evidence="3 4" key="1">
    <citation type="submission" date="2019-02" db="EMBL/GenBank/DDBJ databases">
        <title>Genomic Encyclopedia of Type Strains, Phase IV (KMG-IV): sequencing the most valuable type-strain genomes for metagenomic binning, comparative biology and taxonomic classification.</title>
        <authorList>
            <person name="Goeker M."/>
        </authorList>
    </citation>
    <scope>NUCLEOTIDE SEQUENCE [LARGE SCALE GENOMIC DNA]</scope>
    <source>
        <strain evidence="3 4">DSM 17196</strain>
    </source>
</reference>
<dbReference type="EMBL" id="SGXE01000004">
    <property type="protein sequence ID" value="RZS92166.1"/>
    <property type="molecule type" value="Genomic_DNA"/>
</dbReference>
<evidence type="ECO:0000313" key="4">
    <source>
        <dbReference type="Proteomes" id="UP000292262"/>
    </source>
</evidence>
<feature type="transmembrane region" description="Helical" evidence="1">
    <location>
        <begin position="153"/>
        <end position="172"/>
    </location>
</feature>
<feature type="transmembrane region" description="Helical" evidence="1">
    <location>
        <begin position="105"/>
        <end position="123"/>
    </location>
</feature>
<comment type="caution">
    <text evidence="3">The sequence shown here is derived from an EMBL/GenBank/DDBJ whole genome shotgun (WGS) entry which is preliminary data.</text>
</comment>
<gene>
    <name evidence="3" type="ORF">EV197_2801</name>
</gene>
<evidence type="ECO:0000256" key="1">
    <source>
        <dbReference type="SAM" id="Phobius"/>
    </source>
</evidence>
<evidence type="ECO:0000313" key="3">
    <source>
        <dbReference type="EMBL" id="RZS92166.1"/>
    </source>
</evidence>
<keyword evidence="1" id="KW-0812">Transmembrane</keyword>
<feature type="transmembrane region" description="Helical" evidence="1">
    <location>
        <begin position="206"/>
        <end position="223"/>
    </location>
</feature>
<feature type="transmembrane region" description="Helical" evidence="1">
    <location>
        <begin position="396"/>
        <end position="418"/>
    </location>
</feature>
<keyword evidence="1" id="KW-0472">Membrane</keyword>